<accession>A0ABM7XP14</accession>
<reference evidence="1 2" key="1">
    <citation type="submission" date="2022-03" db="EMBL/GenBank/DDBJ databases">
        <title>Complete genome sequence of Enterococcus innesii DB-1.</title>
        <authorList>
            <person name="Fukuda D."/>
            <person name="Nolasco-Hipolito C."/>
        </authorList>
    </citation>
    <scope>NUCLEOTIDE SEQUENCE [LARGE SCALE GENOMIC DNA]</scope>
    <source>
        <strain evidence="1 2">DB-1</strain>
    </source>
</reference>
<sequence>MQEKAILRTIVENKSDNLNKALRKLVLYFSESWIFKRLNQRVEVKSFVDFCTSSSLPEKPPQISG</sequence>
<gene>
    <name evidence="1" type="ORF">ENLAB_03390</name>
</gene>
<name>A0ABM7XP14_9ENTE</name>
<evidence type="ECO:0000313" key="2">
    <source>
        <dbReference type="Proteomes" id="UP000831692"/>
    </source>
</evidence>
<evidence type="ECO:0000313" key="1">
    <source>
        <dbReference type="EMBL" id="BDG66775.1"/>
    </source>
</evidence>
<dbReference type="EMBL" id="AP025635">
    <property type="protein sequence ID" value="BDG66775.1"/>
    <property type="molecule type" value="Genomic_DNA"/>
</dbReference>
<protein>
    <recommendedName>
        <fullName evidence="3">Transposase</fullName>
    </recommendedName>
</protein>
<dbReference type="Proteomes" id="UP000831692">
    <property type="component" value="Chromosome"/>
</dbReference>
<organism evidence="1 2">
    <name type="scientific">Enterococcus innesii</name>
    <dbReference type="NCBI Taxonomy" id="2839759"/>
    <lineage>
        <taxon>Bacteria</taxon>
        <taxon>Bacillati</taxon>
        <taxon>Bacillota</taxon>
        <taxon>Bacilli</taxon>
        <taxon>Lactobacillales</taxon>
        <taxon>Enterococcaceae</taxon>
        <taxon>Enterococcus</taxon>
    </lineage>
</organism>
<evidence type="ECO:0008006" key="3">
    <source>
        <dbReference type="Google" id="ProtNLM"/>
    </source>
</evidence>
<keyword evidence="2" id="KW-1185">Reference proteome</keyword>
<proteinExistence type="predicted"/>